<gene>
    <name evidence="1" type="ORF">P4I72_19010</name>
</gene>
<comment type="caution">
    <text evidence="1">The sequence shown here is derived from an EMBL/GenBank/DDBJ whole genome shotgun (WGS) entry which is preliminary data.</text>
</comment>
<dbReference type="Proteomes" id="UP001338137">
    <property type="component" value="Unassembled WGS sequence"/>
</dbReference>
<organism evidence="1 2">
    <name type="scientific">Paenibacillus alba</name>
    <dbReference type="NCBI Taxonomy" id="1197127"/>
    <lineage>
        <taxon>Bacteria</taxon>
        <taxon>Bacillati</taxon>
        <taxon>Bacillota</taxon>
        <taxon>Bacilli</taxon>
        <taxon>Bacillales</taxon>
        <taxon>Paenibacillaceae</taxon>
        <taxon>Paenibacillus</taxon>
    </lineage>
</organism>
<name>A0ABU6G4W2_9BACL</name>
<evidence type="ECO:0000313" key="2">
    <source>
        <dbReference type="Proteomes" id="UP001338137"/>
    </source>
</evidence>
<reference evidence="1 2" key="1">
    <citation type="submission" date="2023-03" db="EMBL/GenBank/DDBJ databases">
        <title>Bacillus Genome Sequencing.</title>
        <authorList>
            <person name="Dunlap C."/>
        </authorList>
    </citation>
    <scope>NUCLEOTIDE SEQUENCE [LARGE SCALE GENOMIC DNA]</scope>
    <source>
        <strain evidence="1 2">BD-533</strain>
    </source>
</reference>
<sequence length="115" mass="12940">MFAAWLGREGAWAWGRLEAWWLSRRRESFISGFSCFFVRQLMFLQLSLPFWQAQLGLAARAALRQPFWRFQLLFCAADDAFHFEPAFLAGSSGVGCLSEAETAFLAVSTAFLCGG</sequence>
<dbReference type="EMBL" id="JARLKY010000047">
    <property type="protein sequence ID" value="MEC0229220.1"/>
    <property type="molecule type" value="Genomic_DNA"/>
</dbReference>
<dbReference type="RefSeq" id="WP_326073336.1">
    <property type="nucleotide sequence ID" value="NZ_JARLKY010000047.1"/>
</dbReference>
<keyword evidence="2" id="KW-1185">Reference proteome</keyword>
<evidence type="ECO:0000313" key="1">
    <source>
        <dbReference type="EMBL" id="MEC0229220.1"/>
    </source>
</evidence>
<evidence type="ECO:0008006" key="3">
    <source>
        <dbReference type="Google" id="ProtNLM"/>
    </source>
</evidence>
<protein>
    <recommendedName>
        <fullName evidence="3">Secreted protein</fullName>
    </recommendedName>
</protein>
<accession>A0ABU6G4W2</accession>
<proteinExistence type="predicted"/>